<reference evidence="1 2" key="1">
    <citation type="journal article" date="2016" name="Nat. Commun.">
        <title>Thousands of microbial genomes shed light on interconnected biogeochemical processes in an aquifer system.</title>
        <authorList>
            <person name="Anantharaman K."/>
            <person name="Brown C.T."/>
            <person name="Hug L.A."/>
            <person name="Sharon I."/>
            <person name="Castelle C.J."/>
            <person name="Probst A.J."/>
            <person name="Thomas B.C."/>
            <person name="Singh A."/>
            <person name="Wilkins M.J."/>
            <person name="Karaoz U."/>
            <person name="Brodie E.L."/>
            <person name="Williams K.H."/>
            <person name="Hubbard S.S."/>
            <person name="Banfield J.F."/>
        </authorList>
    </citation>
    <scope>NUCLEOTIDE SEQUENCE [LARGE SCALE GENOMIC DNA]</scope>
</reference>
<dbReference type="EMBL" id="MEWA01000008">
    <property type="protein sequence ID" value="OGC70319.1"/>
    <property type="molecule type" value="Genomic_DNA"/>
</dbReference>
<comment type="caution">
    <text evidence="1">The sequence shown here is derived from an EMBL/GenBank/DDBJ whole genome shotgun (WGS) entry which is preliminary data.</text>
</comment>
<accession>A0A1F4WLP7</accession>
<dbReference type="AlphaFoldDB" id="A0A1F4WLP7"/>
<proteinExistence type="predicted"/>
<name>A0A1F4WLP7_UNCKA</name>
<gene>
    <name evidence="1" type="ORF">A2415_05075</name>
</gene>
<organism evidence="1 2">
    <name type="scientific">candidate division WWE3 bacterium RIFOXYC1_FULL_39_7</name>
    <dbReference type="NCBI Taxonomy" id="1802643"/>
    <lineage>
        <taxon>Bacteria</taxon>
        <taxon>Katanobacteria</taxon>
    </lineage>
</organism>
<evidence type="ECO:0000313" key="1">
    <source>
        <dbReference type="EMBL" id="OGC70319.1"/>
    </source>
</evidence>
<dbReference type="Proteomes" id="UP000179113">
    <property type="component" value="Unassembled WGS sequence"/>
</dbReference>
<evidence type="ECO:0000313" key="2">
    <source>
        <dbReference type="Proteomes" id="UP000179113"/>
    </source>
</evidence>
<protein>
    <submittedName>
        <fullName evidence="1">Uncharacterized protein</fullName>
    </submittedName>
</protein>
<sequence>MSYESVNFGVPVDEIAINESKERVAEDARRKNTSTRSVTKEYISSLVRQHQEESPQVYTSTKLGAIGTLNLGTRPLSVENLSPTTENIRSVEHFLAERGAIQNKNVRIIPLEGIDTLVAEDPGDRSAPDFEPFGRKELLRKLYGENSTEKYNVVRVIERSDMEELWKQVEEFAKEPKIKKMLNGNSLTNLTPYQAAQLVYRLIDAKIAYDYEAVPEYFKALSKEDQERLNSIKEKDPEEYNTYIRERNVDLDSMTAEELLKHGRGVCRHKAGAASAVYEAIKEKQEGPNLNGTYMIYYGTRTNFSASIHAVENHAYNLLVISRENADESAPDADGYLDVVVLDPTMENSIIRYDTTSERVSAALAFIKRRGNLFLKSGVTGAYMAAKELTAAYLEKHEEVPLDPVVFSDYFAAFASKREFDSKSEALVAVFNKVPKEDRIKFFNTCYEADPTSSSILLVGSNRRIMKQPMAEALYVLMMQEDFSGESGPAAGARTHIYEQLYNHPESGNFANLAMKTYFDTKGTPGELVSEALTSAFGFEENETKKDSESKVDMGLADRFCKHCRSVFESNPKLDITGDFVQTYTEIVRRSFEDKSIPESAEWVVTSEKAIQWMYNRVIGRELAVFNSLHSEINTIYTKDDEVCISPILARSVYKGIENKDFYVRDIKTEVAAEFIKYDLALFDTESTGIYKSSENGDTVSQGAFKVLEVAMKMYTQRGEKPGEREKKLIDTALNFLREKNLVSLIDGKVLLNYLQIVNEE</sequence>